<keyword evidence="3" id="KW-0695">RNA-directed DNA polymerase</keyword>
<keyword evidence="3" id="KW-0808">Transferase</keyword>
<dbReference type="SUPFAM" id="SSF56219">
    <property type="entry name" value="DNase I-like"/>
    <property type="match status" value="1"/>
</dbReference>
<reference evidence="3" key="2">
    <citation type="submission" date="2022-01" db="EMBL/GenBank/DDBJ databases">
        <authorList>
            <person name="Yamashiro T."/>
            <person name="Shiraishi A."/>
            <person name="Satake H."/>
            <person name="Nakayama K."/>
        </authorList>
    </citation>
    <scope>NUCLEOTIDE SEQUENCE</scope>
</reference>
<accession>A0ABQ4ZK21</accession>
<gene>
    <name evidence="3" type="ORF">Tco_0773200</name>
</gene>
<sequence length="1097" mass="124489">MATGIVPNGILVPESILGSRKSVPISCKCNTFAKIVAPWGKLSDVEANENLALLYKKLCVIASPNVIINDKVKVIVKGQVYWLRVKELDAWALDFSNDSNDSSSSDEDYDDNDVGRSDDVSENHVSNAQNNISGDPFGFYNLLNRSKDKEVAKSVDPIFPPGFTPDTIKETVLDNHSNHANVNVPGSNEGLSQSAKKRWIQELNRKHKVNFVAIQETKIEKINLFSINSLWGNVSYDYAFSPSVGYSGGILCVWDSNMFVKESVTISDLFVAIRGTWISTSSKLLIISVYAPQEVSERRILWDYIRITIESWEGKSIILRYFNEVRSEQERFGTSFNALGANGFNSFISMAGLVDLPLDGYKYTWSHESASKMSKLDRFLITEGLLLVFPFLSVIFEETWKNANTLELNNIILLKKKFQVLKGAIKNWCKEDNKRSNRSIAAIKLRLADVDKIIDQENGSDDIVNERSLVLKELLDFNAQLSLDMAQKAKIRWSIEGDENSKYFLGIINRKRSQLAICGVLVEGDWIDEPFIVKNEFLSHFAERFSSPPIQRITLDAQFPNQISFEQHQDLERIVTYDEIKCAVRDCGSNKSPGPDGFTFDFYRRYWKLIDHDVVNVVFEFFSSGMFPLGCNSSFITLIPKTQDAKVIKDFRPIILIGSVYKIIAKILANRLSLVIPYLISDVQSAFVANRQILDGPFIINELISWCKYKKTKAMLFKVDFEKAFDSVRWDYLDDILNKFGFGAKWRNWIQGYLNSAMGSILVNGSPTPEFKFHKGFYKGIQVDESLTLSHLFHVNDAVFIDKWDKSNIKVIVSVLNCFFLALGLKINLHKSKLMGINIPQDDVFMAANSIGCSTLTVPSNYLGVKVGVSSSRSCSWKDVLSKIIARLSKWKLKTLSIGDRLTLLKSVLTSLPLYQMSVYKVPMRVLNRMESMRRNFFNGVDNNDRKLTMIGWKKILTSKKKGGLGVSTIYGDHGALDSPGILAGRSPWIDIIREFHYMSFKGINLHAFVRKKVGDREQTLFWEDSWLSDPPLKNIFPRLYDLETDKHACVVSKFKDTSMSVSFRRVPRGGLEEEQFQLLVDKVAPVILSSIKDRWV</sequence>
<evidence type="ECO:0000313" key="4">
    <source>
        <dbReference type="Proteomes" id="UP001151760"/>
    </source>
</evidence>
<dbReference type="PANTHER" id="PTHR33116">
    <property type="entry name" value="REVERSE TRANSCRIPTASE ZINC-BINDING DOMAIN-CONTAINING PROTEIN-RELATED-RELATED"/>
    <property type="match status" value="1"/>
</dbReference>
<dbReference type="PANTHER" id="PTHR33116:SF79">
    <property type="entry name" value="REVERSE TRANSCRIPTASE DOMAIN, ZINC FINGER, CCHC-TYPE-RELATED"/>
    <property type="match status" value="1"/>
</dbReference>
<feature type="domain" description="Reverse transcriptase" evidence="2">
    <location>
        <begin position="620"/>
        <end position="867"/>
    </location>
</feature>
<organism evidence="3 4">
    <name type="scientific">Tanacetum coccineum</name>
    <dbReference type="NCBI Taxonomy" id="301880"/>
    <lineage>
        <taxon>Eukaryota</taxon>
        <taxon>Viridiplantae</taxon>
        <taxon>Streptophyta</taxon>
        <taxon>Embryophyta</taxon>
        <taxon>Tracheophyta</taxon>
        <taxon>Spermatophyta</taxon>
        <taxon>Magnoliopsida</taxon>
        <taxon>eudicotyledons</taxon>
        <taxon>Gunneridae</taxon>
        <taxon>Pentapetalae</taxon>
        <taxon>asterids</taxon>
        <taxon>campanulids</taxon>
        <taxon>Asterales</taxon>
        <taxon>Asteraceae</taxon>
        <taxon>Asteroideae</taxon>
        <taxon>Anthemideae</taxon>
        <taxon>Anthemidinae</taxon>
        <taxon>Tanacetum</taxon>
    </lineage>
</organism>
<dbReference type="Pfam" id="PF00078">
    <property type="entry name" value="RVT_1"/>
    <property type="match status" value="1"/>
</dbReference>
<dbReference type="GO" id="GO:0003964">
    <property type="term" value="F:RNA-directed DNA polymerase activity"/>
    <property type="evidence" value="ECO:0007669"/>
    <property type="project" value="UniProtKB-KW"/>
</dbReference>
<dbReference type="Gene3D" id="3.60.10.10">
    <property type="entry name" value="Endonuclease/exonuclease/phosphatase"/>
    <property type="match status" value="1"/>
</dbReference>
<keyword evidence="3" id="KW-0548">Nucleotidyltransferase</keyword>
<comment type="caution">
    <text evidence="3">The sequence shown here is derived from an EMBL/GenBank/DDBJ whole genome shotgun (WGS) entry which is preliminary data.</text>
</comment>
<feature type="compositionally biased region" description="Basic and acidic residues" evidence="1">
    <location>
        <begin position="113"/>
        <end position="122"/>
    </location>
</feature>
<dbReference type="CDD" id="cd01650">
    <property type="entry name" value="RT_nLTR_like"/>
    <property type="match status" value="1"/>
</dbReference>
<dbReference type="EMBL" id="BQNB010011437">
    <property type="protein sequence ID" value="GJS90564.1"/>
    <property type="molecule type" value="Genomic_DNA"/>
</dbReference>
<proteinExistence type="predicted"/>
<name>A0ABQ4ZK21_9ASTR</name>
<evidence type="ECO:0000259" key="2">
    <source>
        <dbReference type="PROSITE" id="PS50878"/>
    </source>
</evidence>
<feature type="region of interest" description="Disordered" evidence="1">
    <location>
        <begin position="98"/>
        <end position="129"/>
    </location>
</feature>
<dbReference type="InterPro" id="IPR000477">
    <property type="entry name" value="RT_dom"/>
</dbReference>
<dbReference type="PROSITE" id="PS50878">
    <property type="entry name" value="RT_POL"/>
    <property type="match status" value="1"/>
</dbReference>
<dbReference type="InterPro" id="IPR036691">
    <property type="entry name" value="Endo/exonu/phosph_ase_sf"/>
</dbReference>
<reference evidence="3" key="1">
    <citation type="journal article" date="2022" name="Int. J. Mol. Sci.">
        <title>Draft Genome of Tanacetum Coccineum: Genomic Comparison of Closely Related Tanacetum-Family Plants.</title>
        <authorList>
            <person name="Yamashiro T."/>
            <person name="Shiraishi A."/>
            <person name="Nakayama K."/>
            <person name="Satake H."/>
        </authorList>
    </citation>
    <scope>NUCLEOTIDE SEQUENCE</scope>
</reference>
<dbReference type="Proteomes" id="UP001151760">
    <property type="component" value="Unassembled WGS sequence"/>
</dbReference>
<evidence type="ECO:0000313" key="3">
    <source>
        <dbReference type="EMBL" id="GJS90564.1"/>
    </source>
</evidence>
<protein>
    <submittedName>
        <fullName evidence="3">RNA-directed DNA polymerase, eukaryota</fullName>
    </submittedName>
</protein>
<evidence type="ECO:0000256" key="1">
    <source>
        <dbReference type="SAM" id="MobiDB-lite"/>
    </source>
</evidence>
<keyword evidence="4" id="KW-1185">Reference proteome</keyword>